<dbReference type="RefSeq" id="WP_196192395.1">
    <property type="nucleotide sequence ID" value="NZ_JADPRT010000002.1"/>
</dbReference>
<organism evidence="3 4">
    <name type="scientific">Streptacidiphilus fuscans</name>
    <dbReference type="NCBI Taxonomy" id="2789292"/>
    <lineage>
        <taxon>Bacteria</taxon>
        <taxon>Bacillati</taxon>
        <taxon>Actinomycetota</taxon>
        <taxon>Actinomycetes</taxon>
        <taxon>Kitasatosporales</taxon>
        <taxon>Streptomycetaceae</taxon>
        <taxon>Streptacidiphilus</taxon>
    </lineage>
</organism>
<sequence length="153" mass="16043">MSDETESVPRIVVGTDGSDPAKEAVRWAVRQAQLTGAVVDAVISWEYPALWAGWTPSAGDVFDWRDTASKILNETLEEVVASDPAFAAVKIRPVVVQGNAAAALLDIAEGADLLVVGNRGHGGFARAVLGSVSQHVTQQATCPVVVVRPPKSS</sequence>
<feature type="domain" description="UspA" evidence="2">
    <location>
        <begin position="10"/>
        <end position="148"/>
    </location>
</feature>
<keyword evidence="4" id="KW-1185">Reference proteome</keyword>
<proteinExistence type="inferred from homology"/>
<evidence type="ECO:0000313" key="4">
    <source>
        <dbReference type="Proteomes" id="UP000657385"/>
    </source>
</evidence>
<dbReference type="AlphaFoldDB" id="A0A931AYI4"/>
<name>A0A931AYI4_9ACTN</name>
<reference evidence="3" key="1">
    <citation type="submission" date="2020-11" db="EMBL/GenBank/DDBJ databases">
        <title>Isolation and identification of active actinomycetes.</title>
        <authorList>
            <person name="Yu B."/>
        </authorList>
    </citation>
    <scope>NUCLEOTIDE SEQUENCE</scope>
    <source>
        <strain evidence="3">NEAU-YB345</strain>
    </source>
</reference>
<dbReference type="Proteomes" id="UP000657385">
    <property type="component" value="Unassembled WGS sequence"/>
</dbReference>
<comment type="caution">
    <text evidence="3">The sequence shown here is derived from an EMBL/GenBank/DDBJ whole genome shotgun (WGS) entry which is preliminary data.</text>
</comment>
<dbReference type="InterPro" id="IPR006015">
    <property type="entry name" value="Universal_stress_UspA"/>
</dbReference>
<dbReference type="PANTHER" id="PTHR46553:SF3">
    <property type="entry name" value="ADENINE NUCLEOTIDE ALPHA HYDROLASES-LIKE SUPERFAMILY PROTEIN"/>
    <property type="match status" value="1"/>
</dbReference>
<comment type="similarity">
    <text evidence="1">Belongs to the universal stress protein A family.</text>
</comment>
<dbReference type="PANTHER" id="PTHR46553">
    <property type="entry name" value="ADENINE NUCLEOTIDE ALPHA HYDROLASES-LIKE SUPERFAMILY PROTEIN"/>
    <property type="match status" value="1"/>
</dbReference>
<dbReference type="Gene3D" id="3.40.50.620">
    <property type="entry name" value="HUPs"/>
    <property type="match status" value="1"/>
</dbReference>
<dbReference type="InterPro" id="IPR014729">
    <property type="entry name" value="Rossmann-like_a/b/a_fold"/>
</dbReference>
<evidence type="ECO:0000256" key="1">
    <source>
        <dbReference type="ARBA" id="ARBA00008791"/>
    </source>
</evidence>
<evidence type="ECO:0000259" key="2">
    <source>
        <dbReference type="Pfam" id="PF00582"/>
    </source>
</evidence>
<evidence type="ECO:0000313" key="3">
    <source>
        <dbReference type="EMBL" id="MBF9067179.1"/>
    </source>
</evidence>
<dbReference type="CDD" id="cd00293">
    <property type="entry name" value="USP-like"/>
    <property type="match status" value="1"/>
</dbReference>
<dbReference type="Pfam" id="PF00582">
    <property type="entry name" value="Usp"/>
    <property type="match status" value="1"/>
</dbReference>
<dbReference type="PRINTS" id="PR01438">
    <property type="entry name" value="UNVRSLSTRESS"/>
</dbReference>
<gene>
    <name evidence="3" type="ORF">I2501_03870</name>
</gene>
<dbReference type="InterPro" id="IPR006016">
    <property type="entry name" value="UspA"/>
</dbReference>
<dbReference type="SUPFAM" id="SSF52402">
    <property type="entry name" value="Adenine nucleotide alpha hydrolases-like"/>
    <property type="match status" value="1"/>
</dbReference>
<protein>
    <submittedName>
        <fullName evidence="3">Universal stress protein</fullName>
    </submittedName>
</protein>
<accession>A0A931AYI4</accession>
<dbReference type="EMBL" id="JADPRT010000002">
    <property type="protein sequence ID" value="MBF9067179.1"/>
    <property type="molecule type" value="Genomic_DNA"/>
</dbReference>